<feature type="transmembrane region" description="Helical" evidence="1">
    <location>
        <begin position="111"/>
        <end position="131"/>
    </location>
</feature>
<protein>
    <submittedName>
        <fullName evidence="2">Uncharacterized protein</fullName>
    </submittedName>
</protein>
<dbReference type="Proteomes" id="UP001602245">
    <property type="component" value="Unassembled WGS sequence"/>
</dbReference>
<feature type="transmembrane region" description="Helical" evidence="1">
    <location>
        <begin position="143"/>
        <end position="163"/>
    </location>
</feature>
<keyword evidence="1" id="KW-1133">Transmembrane helix</keyword>
<name>A0ABW6WRG5_9ACTN</name>
<proteinExistence type="predicted"/>
<feature type="transmembrane region" description="Helical" evidence="1">
    <location>
        <begin position="83"/>
        <end position="105"/>
    </location>
</feature>
<evidence type="ECO:0000256" key="1">
    <source>
        <dbReference type="SAM" id="Phobius"/>
    </source>
</evidence>
<feature type="transmembrane region" description="Helical" evidence="1">
    <location>
        <begin position="21"/>
        <end position="38"/>
    </location>
</feature>
<keyword evidence="1" id="KW-0812">Transmembrane</keyword>
<sequence>MSVRGRLWIRLRHETAEGTAAGIYGVIVSSAVLVTAHAETAYKLDIIVVVTLAIYWAAERYARVVAERIHEGHRPAWHVVREQLTTGWEIISLSVLPLLVLLIARGVGAEMAGAVLSALITSTVLLCLAGWRMGAKLHPAERILSTVVAGTFGAVMIILKIALH</sequence>
<dbReference type="EMBL" id="JBIAZU010000008">
    <property type="protein sequence ID" value="MFF5295886.1"/>
    <property type="molecule type" value="Genomic_DNA"/>
</dbReference>
<organism evidence="2 3">
    <name type="scientific">Paractinoplanes globisporus</name>
    <dbReference type="NCBI Taxonomy" id="113565"/>
    <lineage>
        <taxon>Bacteria</taxon>
        <taxon>Bacillati</taxon>
        <taxon>Actinomycetota</taxon>
        <taxon>Actinomycetes</taxon>
        <taxon>Micromonosporales</taxon>
        <taxon>Micromonosporaceae</taxon>
        <taxon>Paractinoplanes</taxon>
    </lineage>
</organism>
<evidence type="ECO:0000313" key="2">
    <source>
        <dbReference type="EMBL" id="MFF5295886.1"/>
    </source>
</evidence>
<dbReference type="RefSeq" id="WP_020516086.1">
    <property type="nucleotide sequence ID" value="NZ_JBIAZU010000008.1"/>
</dbReference>
<gene>
    <name evidence="2" type="ORF">ACFY35_41180</name>
</gene>
<reference evidence="2 3" key="1">
    <citation type="submission" date="2024-10" db="EMBL/GenBank/DDBJ databases">
        <title>The Natural Products Discovery Center: Release of the First 8490 Sequenced Strains for Exploring Actinobacteria Biosynthetic Diversity.</title>
        <authorList>
            <person name="Kalkreuter E."/>
            <person name="Kautsar S.A."/>
            <person name="Yang D."/>
            <person name="Bader C.D."/>
            <person name="Teijaro C.N."/>
            <person name="Fluegel L."/>
            <person name="Davis C.M."/>
            <person name="Simpson J.R."/>
            <person name="Lauterbach L."/>
            <person name="Steele A.D."/>
            <person name="Gui C."/>
            <person name="Meng S."/>
            <person name="Li G."/>
            <person name="Viehrig K."/>
            <person name="Ye F."/>
            <person name="Su P."/>
            <person name="Kiefer A.F."/>
            <person name="Nichols A."/>
            <person name="Cepeda A.J."/>
            <person name="Yan W."/>
            <person name="Fan B."/>
            <person name="Jiang Y."/>
            <person name="Adhikari A."/>
            <person name="Zheng C.-J."/>
            <person name="Schuster L."/>
            <person name="Cowan T.M."/>
            <person name="Smanski M.J."/>
            <person name="Chevrette M.G."/>
            <person name="De Carvalho L.P.S."/>
            <person name="Shen B."/>
        </authorList>
    </citation>
    <scope>NUCLEOTIDE SEQUENCE [LARGE SCALE GENOMIC DNA]</scope>
    <source>
        <strain evidence="2 3">NPDC000087</strain>
    </source>
</reference>
<comment type="caution">
    <text evidence="2">The sequence shown here is derived from an EMBL/GenBank/DDBJ whole genome shotgun (WGS) entry which is preliminary data.</text>
</comment>
<keyword evidence="1" id="KW-0472">Membrane</keyword>
<evidence type="ECO:0000313" key="3">
    <source>
        <dbReference type="Proteomes" id="UP001602245"/>
    </source>
</evidence>
<keyword evidence="3" id="KW-1185">Reference proteome</keyword>
<accession>A0ABW6WRG5</accession>